<evidence type="ECO:0000313" key="1">
    <source>
        <dbReference type="EMBL" id="KVI04340.1"/>
    </source>
</evidence>
<feature type="non-terminal residue" evidence="1">
    <location>
        <position position="289"/>
    </location>
</feature>
<reference evidence="1 2" key="1">
    <citation type="journal article" date="2016" name="Sci. Rep.">
        <title>The genome sequence of the outbreeding globe artichoke constructed de novo incorporating a phase-aware low-pass sequencing strategy of F1 progeny.</title>
        <authorList>
            <person name="Scaglione D."/>
            <person name="Reyes-Chin-Wo S."/>
            <person name="Acquadro A."/>
            <person name="Froenicke L."/>
            <person name="Portis E."/>
            <person name="Beitel C."/>
            <person name="Tirone M."/>
            <person name="Mauro R."/>
            <person name="Lo Monaco A."/>
            <person name="Mauromicale G."/>
            <person name="Faccioli P."/>
            <person name="Cattivelli L."/>
            <person name="Rieseberg L."/>
            <person name="Michelmore R."/>
            <person name="Lanteri S."/>
        </authorList>
    </citation>
    <scope>NUCLEOTIDE SEQUENCE [LARGE SCALE GENOMIC DNA]</scope>
    <source>
        <strain evidence="1">2C</strain>
    </source>
</reference>
<keyword evidence="2" id="KW-1185">Reference proteome</keyword>
<proteinExistence type="predicted"/>
<accession>A0A103Y886</accession>
<protein>
    <submittedName>
        <fullName evidence="1">Uncharacterized protein</fullName>
    </submittedName>
</protein>
<dbReference type="Gramene" id="KVI04340">
    <property type="protein sequence ID" value="KVI04340"/>
    <property type="gene ID" value="Ccrd_017349"/>
</dbReference>
<evidence type="ECO:0000313" key="2">
    <source>
        <dbReference type="Proteomes" id="UP000243975"/>
    </source>
</evidence>
<dbReference type="AlphaFoldDB" id="A0A103Y886"/>
<dbReference type="EMBL" id="LEKV01002220">
    <property type="protein sequence ID" value="KVI04340.1"/>
    <property type="molecule type" value="Genomic_DNA"/>
</dbReference>
<dbReference type="Proteomes" id="UP000243975">
    <property type="component" value="Unassembled WGS sequence"/>
</dbReference>
<sequence length="289" mass="32227">MVSNEVKQKASMELEIEAVSPMQTMAQDGIDFDANLSMDQPMQWEEVSSLGHKGITLGPKSTLGINFESRMDQGPVQKEMCGLDWELVKKQIAKNDYDAIVNAKGACSPKPMHCEHLPSLPWAMISRMYACKLINNRKSYGSGLGTEDDFSILNIGPHANKEESHGSQDNFHKAKPAISEFMGVDMDCPTSFPGVTVELILVLEIEKIGDLKKILGKTNEVPARETGSSVRVVAPLLPPHDRIMLSLKQYSPRMEATSNIQDFLKKKHLQLAAWHQWTSLQNLTFFSLK</sequence>
<name>A0A103Y886_CYNCS</name>
<organism evidence="1 2">
    <name type="scientific">Cynara cardunculus var. scolymus</name>
    <name type="common">Globe artichoke</name>
    <name type="synonym">Cynara scolymus</name>
    <dbReference type="NCBI Taxonomy" id="59895"/>
    <lineage>
        <taxon>Eukaryota</taxon>
        <taxon>Viridiplantae</taxon>
        <taxon>Streptophyta</taxon>
        <taxon>Embryophyta</taxon>
        <taxon>Tracheophyta</taxon>
        <taxon>Spermatophyta</taxon>
        <taxon>Magnoliopsida</taxon>
        <taxon>eudicotyledons</taxon>
        <taxon>Gunneridae</taxon>
        <taxon>Pentapetalae</taxon>
        <taxon>asterids</taxon>
        <taxon>campanulids</taxon>
        <taxon>Asterales</taxon>
        <taxon>Asteraceae</taxon>
        <taxon>Carduoideae</taxon>
        <taxon>Cardueae</taxon>
        <taxon>Carduinae</taxon>
        <taxon>Cynara</taxon>
    </lineage>
</organism>
<comment type="caution">
    <text evidence="1">The sequence shown here is derived from an EMBL/GenBank/DDBJ whole genome shotgun (WGS) entry which is preliminary data.</text>
</comment>
<gene>
    <name evidence="1" type="ORF">Ccrd_017349</name>
</gene>